<proteinExistence type="predicted"/>
<name>A0A4Q9W4V3_STALU</name>
<accession>A0A4Q9W4V3</accession>
<evidence type="ECO:0000259" key="2">
    <source>
        <dbReference type="PROSITE" id="PS50943"/>
    </source>
</evidence>
<dbReference type="Pfam" id="PF01381">
    <property type="entry name" value="HTH_3"/>
    <property type="match status" value="1"/>
</dbReference>
<organism evidence="3 4">
    <name type="scientific">Staphylococcus lugdunensis</name>
    <dbReference type="NCBI Taxonomy" id="28035"/>
    <lineage>
        <taxon>Bacteria</taxon>
        <taxon>Bacillati</taxon>
        <taxon>Bacillota</taxon>
        <taxon>Bacilli</taxon>
        <taxon>Bacillales</taxon>
        <taxon>Staphylococcaceae</taxon>
        <taxon>Staphylococcus</taxon>
    </lineage>
</organism>
<dbReference type="Proteomes" id="UP000293637">
    <property type="component" value="Unassembled WGS sequence"/>
</dbReference>
<dbReference type="AlphaFoldDB" id="A0A4Q9W4V3"/>
<dbReference type="InterPro" id="IPR001387">
    <property type="entry name" value="Cro/C1-type_HTH"/>
</dbReference>
<evidence type="ECO:0000313" key="4">
    <source>
        <dbReference type="Proteomes" id="UP000293637"/>
    </source>
</evidence>
<dbReference type="PANTHER" id="PTHR46558:SF11">
    <property type="entry name" value="HTH-TYPE TRANSCRIPTIONAL REGULATOR XRE"/>
    <property type="match status" value="1"/>
</dbReference>
<evidence type="ECO:0000256" key="1">
    <source>
        <dbReference type="ARBA" id="ARBA00023125"/>
    </source>
</evidence>
<feature type="domain" description="HTH cro/C1-type" evidence="2">
    <location>
        <begin position="11"/>
        <end position="65"/>
    </location>
</feature>
<dbReference type="SMART" id="SM00530">
    <property type="entry name" value="HTH_XRE"/>
    <property type="match status" value="1"/>
</dbReference>
<dbReference type="CDD" id="cd00093">
    <property type="entry name" value="HTH_XRE"/>
    <property type="match status" value="1"/>
</dbReference>
<reference evidence="3 4" key="1">
    <citation type="journal article" date="2019" name="Sci. Transl. Med.">
        <title>Quorum sensing between bacterial species on the skin protects against epidermal injury in atopic dermatitis.</title>
        <authorList>
            <person name="Williams M.R."/>
        </authorList>
    </citation>
    <scope>NUCLEOTIDE SEQUENCE [LARGE SCALE GENOMIC DNA]</scope>
    <source>
        <strain evidence="3 4">E7</strain>
    </source>
</reference>
<keyword evidence="1" id="KW-0238">DNA-binding</keyword>
<sequence>MEFLIVLSKNLKILRIKKDVSQEFLSKKIGVSIQTINKWENDKCLPDAYNLLKLADYYSLSVEELINKEFELV</sequence>
<dbReference type="SUPFAM" id="SSF47413">
    <property type="entry name" value="lambda repressor-like DNA-binding domains"/>
    <property type="match status" value="1"/>
</dbReference>
<dbReference type="PROSITE" id="PS50943">
    <property type="entry name" value="HTH_CROC1"/>
    <property type="match status" value="1"/>
</dbReference>
<dbReference type="InterPro" id="IPR010982">
    <property type="entry name" value="Lambda_DNA-bd_dom_sf"/>
</dbReference>
<protein>
    <submittedName>
        <fullName evidence="3">XRE family transcriptional regulator</fullName>
    </submittedName>
</protein>
<dbReference type="PANTHER" id="PTHR46558">
    <property type="entry name" value="TRACRIPTIONAL REGULATORY PROTEIN-RELATED-RELATED"/>
    <property type="match status" value="1"/>
</dbReference>
<comment type="caution">
    <text evidence="3">The sequence shown here is derived from an EMBL/GenBank/DDBJ whole genome shotgun (WGS) entry which is preliminary data.</text>
</comment>
<gene>
    <name evidence="3" type="ORF">EQ812_12315</name>
</gene>
<dbReference type="EMBL" id="SCHB01000014">
    <property type="protein sequence ID" value="TBW69962.1"/>
    <property type="molecule type" value="Genomic_DNA"/>
</dbReference>
<dbReference type="GO" id="GO:0003677">
    <property type="term" value="F:DNA binding"/>
    <property type="evidence" value="ECO:0007669"/>
    <property type="project" value="UniProtKB-KW"/>
</dbReference>
<dbReference type="Gene3D" id="1.10.260.40">
    <property type="entry name" value="lambda repressor-like DNA-binding domains"/>
    <property type="match status" value="1"/>
</dbReference>
<evidence type="ECO:0000313" key="3">
    <source>
        <dbReference type="EMBL" id="TBW69962.1"/>
    </source>
</evidence>